<sequence>MKRIICFIAMSILISSASAMSFGGLEQDIQFDDNSSQIGSDDIRSIVDWKIRSVEMGGIDYEIFLYKDDQLGISSNLVERRRDAIVSLMNTLGIQITKVVVVDQQSKRRESGLSKKQTNTVTIIFQPPCTKTLSCGPQPAKNVDTIRE</sequence>
<feature type="signal peptide" evidence="1">
    <location>
        <begin position="1"/>
        <end position="21"/>
    </location>
</feature>
<dbReference type="EMBL" id="JBHSMT010000029">
    <property type="protein sequence ID" value="MFC5476029.1"/>
    <property type="molecule type" value="Genomic_DNA"/>
</dbReference>
<gene>
    <name evidence="2" type="ORF">ACFPM8_18870</name>
</gene>
<name>A0ABW0MCZ3_9BURK</name>
<evidence type="ECO:0000313" key="3">
    <source>
        <dbReference type="Proteomes" id="UP001596045"/>
    </source>
</evidence>
<comment type="caution">
    <text evidence="2">The sequence shown here is derived from an EMBL/GenBank/DDBJ whole genome shotgun (WGS) entry which is preliminary data.</text>
</comment>
<feature type="chain" id="PRO_5045692543" description="OmpA-like domain-containing protein" evidence="1">
    <location>
        <begin position="22"/>
        <end position="148"/>
    </location>
</feature>
<evidence type="ECO:0000313" key="2">
    <source>
        <dbReference type="EMBL" id="MFC5476029.1"/>
    </source>
</evidence>
<accession>A0ABW0MCZ3</accession>
<proteinExistence type="predicted"/>
<evidence type="ECO:0000256" key="1">
    <source>
        <dbReference type="SAM" id="SignalP"/>
    </source>
</evidence>
<protein>
    <recommendedName>
        <fullName evidence="4">OmpA-like domain-containing protein</fullName>
    </recommendedName>
</protein>
<dbReference type="Proteomes" id="UP001596045">
    <property type="component" value="Unassembled WGS sequence"/>
</dbReference>
<evidence type="ECO:0008006" key="4">
    <source>
        <dbReference type="Google" id="ProtNLM"/>
    </source>
</evidence>
<dbReference type="RefSeq" id="WP_378999840.1">
    <property type="nucleotide sequence ID" value="NZ_JBHSMT010000029.1"/>
</dbReference>
<organism evidence="2 3">
    <name type="scientific">Paraherbaspirillum soli</name>
    <dbReference type="NCBI Taxonomy" id="631222"/>
    <lineage>
        <taxon>Bacteria</taxon>
        <taxon>Pseudomonadati</taxon>
        <taxon>Pseudomonadota</taxon>
        <taxon>Betaproteobacteria</taxon>
        <taxon>Burkholderiales</taxon>
        <taxon>Oxalobacteraceae</taxon>
        <taxon>Paraherbaspirillum</taxon>
    </lineage>
</organism>
<keyword evidence="1" id="KW-0732">Signal</keyword>
<keyword evidence="3" id="KW-1185">Reference proteome</keyword>
<reference evidence="3" key="1">
    <citation type="journal article" date="2019" name="Int. J. Syst. Evol. Microbiol.">
        <title>The Global Catalogue of Microorganisms (GCM) 10K type strain sequencing project: providing services to taxonomists for standard genome sequencing and annotation.</title>
        <authorList>
            <consortium name="The Broad Institute Genomics Platform"/>
            <consortium name="The Broad Institute Genome Sequencing Center for Infectious Disease"/>
            <person name="Wu L."/>
            <person name="Ma J."/>
        </authorList>
    </citation>
    <scope>NUCLEOTIDE SEQUENCE [LARGE SCALE GENOMIC DNA]</scope>
    <source>
        <strain evidence="3">JCM 17066</strain>
    </source>
</reference>